<keyword evidence="5" id="KW-0812">Transmembrane</keyword>
<dbReference type="STRING" id="36087.A0A077Z3H7"/>
<dbReference type="GO" id="GO:0016887">
    <property type="term" value="F:ATP hydrolysis activity"/>
    <property type="evidence" value="ECO:0007669"/>
    <property type="project" value="InterPro"/>
</dbReference>
<dbReference type="GO" id="GO:0016020">
    <property type="term" value="C:membrane"/>
    <property type="evidence" value="ECO:0007669"/>
    <property type="project" value="InterPro"/>
</dbReference>
<keyword evidence="1" id="KW-0813">Transport</keyword>
<evidence type="ECO:0000256" key="1">
    <source>
        <dbReference type="ARBA" id="ARBA00022448"/>
    </source>
</evidence>
<dbReference type="Pfam" id="PF00005">
    <property type="entry name" value="ABC_tran"/>
    <property type="match status" value="2"/>
</dbReference>
<protein>
    <submittedName>
        <fullName evidence="7">ATP binding cassette sub family A</fullName>
    </submittedName>
</protein>
<sequence length="1972" mass="223156">MKKVAQAKTAKPKVNTGNLFKSLSLPILRHRGAATSPVRKENPKVEKPVKPYAVQKVDFPRLAQLSAILKAERRFDFKPSWVLCFFGPIILCYLILHAELAERLQISFCYHPPIGMPSSGWLSVLQSHFCSYRRVCVFDRLSDCELGPIDSRVPLNVLLSDLPQLLNSYTVNGIISFSSDLWDVLNTQRFPYNGKAPKVKLIDYFAPGCDDDAKEDMAFEAFYGGHDIYLGSYHWISNDDMKRCLREAVISQEYLFSFAKEISKQILPSSLNYEQVLDLIDPSNVITRRVTQRLLEHSFYATNYFATTFVPGLHCNTVPSIFRGAVHRMHVYYLGQRSRWTDRLFRERILIDAFGDVTGFNLSLVDILKWMQLINRLHEAVHETPLIVSALSVWNILSGCRQLVESHSPTTDYLMSLSTVLCNATFNNTQCFAWIKSFNFSEGETIALYTLLRGYVLLSPPTATANEKLKQLSDLNNFFAILNATARNITSSFTAANVSENTRTFTELLFVMLRKFGLPKGEDEKMFELFALTTCALRSDWWSDMGSRIINTVLPIKQLLGCIRTEGRIQVVTSEELQTTVGCLISEYNLLSTVEFKKDNNETEVLPSLWEYTINMVDYLLDSNSSLDEDADSYHFSGYNYPYAIVRDVIDEAIMELHGRRGKRIGRFVQPFPRKAIVRYPPFYPLMHLPFVFTLFFFAHSMHMLLVAARERQQGFSSYMKVSGLKWVTFLTSFLIRALVIYFLSGVILFYVLLDVAVINEGTVLWSIVLYASCSVAAATQCYLLYTTFPTLCSVMAAGSLVYIIGYVTFEVILYFFSNIGYIVQMILSIFLPQLAWNFGCVSVTAYARLEEELSWKKLNVSFFENKNYTIGWSLVALQCNSLFNIMVALLIDLGVLSHLIHCAKLTLKKLRRRRNEVRSDVGLHFTKTLPHEIPLAPVGLSVSSLSHSFRKNGNIPAVILTNVTVDFYEGQITVIYGEEHSGKSTLMRLLGGLLTPHGGSILVPGKKDKLVVPTFNDIAYCPEKFCLFENLTVREHLDFYQRLRGCRNRSMACRSIIMETGLMAFSSVRAGCLSIQMKRILQIAVAIVCDARVWLLDQPTKGLKPINRRILWNFLIRHRNGRTIIVTSSSYLEAETISDRIAILSRKTLLCCGSFTFLRNQTNLGFKMKLRKMPMDDKDIVSTNAENHWTRHILSRLMPEAEITKYGQEKIHVAIPLVDFKILRKLIAKIERMLGEFACDSYVLSSATLEQVVEKVSNMSIAPDQLITRTNSQSEQIGANPEFVPKRTDAFTTSWKGDRLCENALARFLNYSFLLGLSKMFENNNKILYNSKDCIVTPFCQIEAIVKRRYLKLVRDKWALFFMVLFPAILLSMVTKAISIANSTGNMMDDDVEMTPFSSVGDSLAIFFNFTHPDIKTEAVHWKKYLLQMFRNRRVLKGLDENFTILTTLPEGNCTDQPLDYIPTFENLYNPKILVHENDFLYDARKLGIASWTGGFSGAASENSPAAVNYSKLADHALKIYTNVQRLLATESDTKSRGNEIMQLVRNFSLLTPTLSVASNVKIWYPGSSCSSLSKSMSIMNNAMLYTPSSNQSTNVVEIRSHLGSLKTFQLHRMYRLVELEKYTEGISLRYAAVFAVVVSISSLAGPVASWAVKEKSAGIKYIMICQGATFGVFVKDTCPDVVPWKPLAQFISSFIPQFYLFDALVALNGPCKGDLFADLFDDRCFLEFGGLKRSLWAIFALVMMGATAFVVLIAVENQQLRKECNAYYVALLSLQPKKKRAYEIHALSDLSSLFSNFATFKEAIKEAAIKQTVNLIRSIRPGECIGIFGANGVGKSSVLRIAMARSRASYFGKMSFKELFKNAFTPMGNGFCYCPQWDALDESLTVRETLVFYAALYGVSKTSRLSVVSYYLHRFDMSNIADTKNSSLSMDMRRRLSIASALMGPCSILVLDEPTSRRKINHNDVTKVAN</sequence>
<feature type="transmembrane region" description="Helical" evidence="5">
    <location>
        <begin position="869"/>
        <end position="892"/>
    </location>
</feature>
<feature type="domain" description="ABC transporter" evidence="6">
    <location>
        <begin position="941"/>
        <end position="1172"/>
    </location>
</feature>
<dbReference type="PROSITE" id="PS50893">
    <property type="entry name" value="ABC_TRANSPORTER_2"/>
    <property type="match status" value="1"/>
</dbReference>
<organism evidence="7 8">
    <name type="scientific">Trichuris trichiura</name>
    <name type="common">Whipworm</name>
    <name type="synonym">Trichocephalus trichiurus</name>
    <dbReference type="NCBI Taxonomy" id="36087"/>
    <lineage>
        <taxon>Eukaryota</taxon>
        <taxon>Metazoa</taxon>
        <taxon>Ecdysozoa</taxon>
        <taxon>Nematoda</taxon>
        <taxon>Enoplea</taxon>
        <taxon>Dorylaimia</taxon>
        <taxon>Trichinellida</taxon>
        <taxon>Trichuridae</taxon>
        <taxon>Trichuris</taxon>
    </lineage>
</organism>
<reference evidence="7" key="2">
    <citation type="submission" date="2014-03" db="EMBL/GenBank/DDBJ databases">
        <title>The whipworm genome and dual-species transcriptomics of an intimate host-pathogen interaction.</title>
        <authorList>
            <person name="Foth B.J."/>
            <person name="Tsai I.J."/>
            <person name="Reid A.J."/>
            <person name="Bancroft A.J."/>
            <person name="Nichol S."/>
            <person name="Tracey A."/>
            <person name="Holroyd N."/>
            <person name="Cotton J.A."/>
            <person name="Stanley E.J."/>
            <person name="Zarowiecki M."/>
            <person name="Liu J.Z."/>
            <person name="Huckvale T."/>
            <person name="Cooper P.J."/>
            <person name="Grencis R.K."/>
            <person name="Berriman M."/>
        </authorList>
    </citation>
    <scope>NUCLEOTIDE SEQUENCE [LARGE SCALE GENOMIC DNA]</scope>
</reference>
<dbReference type="InterPro" id="IPR026082">
    <property type="entry name" value="ABCA"/>
</dbReference>
<dbReference type="OrthoDB" id="416154at2759"/>
<evidence type="ECO:0000256" key="5">
    <source>
        <dbReference type="SAM" id="Phobius"/>
    </source>
</evidence>
<reference evidence="7" key="1">
    <citation type="submission" date="2014-01" db="EMBL/GenBank/DDBJ databases">
        <authorList>
            <person name="Aslett M."/>
        </authorList>
    </citation>
    <scope>NUCLEOTIDE SEQUENCE</scope>
</reference>
<feature type="transmembrane region" description="Helical" evidence="5">
    <location>
        <begin position="1359"/>
        <end position="1379"/>
    </location>
</feature>
<evidence type="ECO:0000256" key="4">
    <source>
        <dbReference type="ARBA" id="ARBA00022840"/>
    </source>
</evidence>
<feature type="transmembrane region" description="Helical" evidence="5">
    <location>
        <begin position="823"/>
        <end position="848"/>
    </location>
</feature>
<dbReference type="GO" id="GO:0005319">
    <property type="term" value="F:lipid transporter activity"/>
    <property type="evidence" value="ECO:0007669"/>
    <property type="project" value="TreeGrafter"/>
</dbReference>
<dbReference type="EMBL" id="HG805883">
    <property type="protein sequence ID" value="CDW54203.1"/>
    <property type="molecule type" value="Genomic_DNA"/>
</dbReference>
<dbReference type="InterPro" id="IPR003439">
    <property type="entry name" value="ABC_transporter-like_ATP-bd"/>
</dbReference>
<feature type="transmembrane region" description="Helical" evidence="5">
    <location>
        <begin position="793"/>
        <end position="817"/>
    </location>
</feature>
<dbReference type="GO" id="GO:0140359">
    <property type="term" value="F:ABC-type transporter activity"/>
    <property type="evidence" value="ECO:0007669"/>
    <property type="project" value="InterPro"/>
</dbReference>
<dbReference type="InterPro" id="IPR003593">
    <property type="entry name" value="AAA+_ATPase"/>
</dbReference>
<evidence type="ECO:0000313" key="8">
    <source>
        <dbReference type="Proteomes" id="UP000030665"/>
    </source>
</evidence>
<feature type="transmembrane region" description="Helical" evidence="5">
    <location>
        <begin position="80"/>
        <end position="98"/>
    </location>
</feature>
<evidence type="ECO:0000313" key="7">
    <source>
        <dbReference type="EMBL" id="CDW54203.1"/>
    </source>
</evidence>
<dbReference type="SMART" id="SM00382">
    <property type="entry name" value="AAA"/>
    <property type="match status" value="1"/>
</dbReference>
<feature type="transmembrane region" description="Helical" evidence="5">
    <location>
        <begin position="1737"/>
        <end position="1757"/>
    </location>
</feature>
<dbReference type="GO" id="GO:0005524">
    <property type="term" value="F:ATP binding"/>
    <property type="evidence" value="ECO:0007669"/>
    <property type="project" value="UniProtKB-KW"/>
</dbReference>
<feature type="transmembrane region" description="Helical" evidence="5">
    <location>
        <begin position="727"/>
        <end position="752"/>
    </location>
</feature>
<dbReference type="PANTHER" id="PTHR19229:SF36">
    <property type="entry name" value="ATP-BINDING CASSETTE SUB-FAMILY A MEMBER 2"/>
    <property type="match status" value="1"/>
</dbReference>
<gene>
    <name evidence="7" type="ORF">TTRE_0000247301</name>
</gene>
<dbReference type="InterPro" id="IPR027417">
    <property type="entry name" value="P-loop_NTPase"/>
</dbReference>
<keyword evidence="4" id="KW-0067">ATP-binding</keyword>
<evidence type="ECO:0000259" key="6">
    <source>
        <dbReference type="PROSITE" id="PS50893"/>
    </source>
</evidence>
<dbReference type="SUPFAM" id="SSF52540">
    <property type="entry name" value="P-loop containing nucleoside triphosphate hydrolases"/>
    <property type="match status" value="2"/>
</dbReference>
<proteinExistence type="predicted"/>
<keyword evidence="5" id="KW-1133">Transmembrane helix</keyword>
<dbReference type="Gene3D" id="3.40.50.300">
    <property type="entry name" value="P-loop containing nucleotide triphosphate hydrolases"/>
    <property type="match status" value="2"/>
</dbReference>
<keyword evidence="3" id="KW-0547">Nucleotide-binding</keyword>
<name>A0A077Z3H7_TRITR</name>
<keyword evidence="5" id="KW-0472">Membrane</keyword>
<feature type="transmembrane region" description="Helical" evidence="5">
    <location>
        <begin position="1632"/>
        <end position="1654"/>
    </location>
</feature>
<dbReference type="Proteomes" id="UP000030665">
    <property type="component" value="Unassembled WGS sequence"/>
</dbReference>
<accession>A0A077Z3H7</accession>
<evidence type="ECO:0000256" key="2">
    <source>
        <dbReference type="ARBA" id="ARBA00022737"/>
    </source>
</evidence>
<feature type="transmembrane region" description="Helical" evidence="5">
    <location>
        <begin position="764"/>
        <end position="786"/>
    </location>
</feature>
<dbReference type="AlphaFoldDB" id="A0A077Z3H7"/>
<evidence type="ECO:0000256" key="3">
    <source>
        <dbReference type="ARBA" id="ARBA00022741"/>
    </source>
</evidence>
<keyword evidence="2" id="KW-0677">Repeat</keyword>
<feature type="transmembrane region" description="Helical" evidence="5">
    <location>
        <begin position="683"/>
        <end position="706"/>
    </location>
</feature>
<dbReference type="PANTHER" id="PTHR19229">
    <property type="entry name" value="ATP-BINDING CASSETTE TRANSPORTER SUBFAMILY A ABCA"/>
    <property type="match status" value="1"/>
</dbReference>
<keyword evidence="8" id="KW-1185">Reference proteome</keyword>